<comment type="subcellular location">
    <subcellularLocation>
        <location evidence="1">Membrane</location>
        <topology evidence="1">Multi-pass membrane protein</topology>
    </subcellularLocation>
</comment>
<feature type="transmembrane region" description="Helical" evidence="5">
    <location>
        <begin position="225"/>
        <end position="244"/>
    </location>
</feature>
<dbReference type="AlphaFoldDB" id="A0A837J9E2"/>
<evidence type="ECO:0008006" key="8">
    <source>
        <dbReference type="Google" id="ProtNLM"/>
    </source>
</evidence>
<sequence>MEINFFTNLGVFIDSIFDFLSKTTNTDVVQILSTLVGLTITLQIMFKAYQSFAGKSSEPVKELVWDITIKLLIIGVALNLNGYLDVIKASMQELHNLAGGGVSLYSELDKAFMSTSQLSNALDDKAPPMTGWFYGTIPYIGFFLGAVPIFSIAVVTELTLKLLMLVLPIVIFLTAYAWFKNVFTQWLAIFLTNFLTVGIMSLLMKSIIAKFESFISVLSGEVSKSDMLIVGFQPVLMGILIFGITKLVVSLSEKLGQVGIESLSGQALKDSAKLSGTIAKVGAKNTITAGAFAGRNAMRATEFIARKFT</sequence>
<evidence type="ECO:0000256" key="3">
    <source>
        <dbReference type="ARBA" id="ARBA00022989"/>
    </source>
</evidence>
<evidence type="ECO:0000256" key="5">
    <source>
        <dbReference type="SAM" id="Phobius"/>
    </source>
</evidence>
<protein>
    <recommendedName>
        <fullName evidence="8">Conjugal transfer protein TrbL</fullName>
    </recommendedName>
</protein>
<keyword evidence="4 5" id="KW-0472">Membrane</keyword>
<evidence type="ECO:0000256" key="2">
    <source>
        <dbReference type="ARBA" id="ARBA00022692"/>
    </source>
</evidence>
<keyword evidence="3 5" id="KW-1133">Transmembrane helix</keyword>
<name>A0A837J9E2_9BACT</name>
<keyword evidence="2 5" id="KW-0812">Transmembrane</keyword>
<evidence type="ECO:0000313" key="6">
    <source>
        <dbReference type="EMBL" id="KLE02930.1"/>
    </source>
</evidence>
<comment type="caution">
    <text evidence="6">The sequence shown here is derived from an EMBL/GenBank/DDBJ whole genome shotgun (WGS) entry which is preliminary data.</text>
</comment>
<evidence type="ECO:0000256" key="1">
    <source>
        <dbReference type="ARBA" id="ARBA00004141"/>
    </source>
</evidence>
<dbReference type="EMBL" id="JAIS01000008">
    <property type="protein sequence ID" value="KLE02930.1"/>
    <property type="molecule type" value="Genomic_DNA"/>
</dbReference>
<dbReference type="GO" id="GO:0016020">
    <property type="term" value="C:membrane"/>
    <property type="evidence" value="ECO:0007669"/>
    <property type="project" value="UniProtKB-SubCell"/>
</dbReference>
<dbReference type="InterPro" id="IPR007688">
    <property type="entry name" value="Conjugal_tfr_TrbL/VirB6"/>
</dbReference>
<feature type="transmembrane region" description="Helical" evidence="5">
    <location>
        <begin position="185"/>
        <end position="204"/>
    </location>
</feature>
<evidence type="ECO:0000256" key="4">
    <source>
        <dbReference type="ARBA" id="ARBA00023136"/>
    </source>
</evidence>
<feature type="transmembrane region" description="Helical" evidence="5">
    <location>
        <begin position="162"/>
        <end position="179"/>
    </location>
</feature>
<feature type="transmembrane region" description="Helical" evidence="5">
    <location>
        <begin position="28"/>
        <end position="46"/>
    </location>
</feature>
<dbReference type="RefSeq" id="WP_046990949.1">
    <property type="nucleotide sequence ID" value="NZ_JAIS01000008.1"/>
</dbReference>
<gene>
    <name evidence="6" type="ORF">AF76_00260</name>
</gene>
<reference evidence="6 7" key="1">
    <citation type="submission" date="2014-01" db="EMBL/GenBank/DDBJ databases">
        <title>Development of a Comparative Genomic Fingerprinting Assay for High Resolution Genotyping of Arcobacter butzleri.</title>
        <authorList>
            <person name="Webb A.L."/>
            <person name="Inglis G.D."/>
            <person name="Kruczkiewicz P."/>
            <person name="Selinger L.B."/>
            <person name="Taboada E.N."/>
        </authorList>
    </citation>
    <scope>NUCLEOTIDE SEQUENCE [LARGE SCALE GENOMIC DNA]</scope>
    <source>
        <strain evidence="6 7">L351</strain>
    </source>
</reference>
<proteinExistence type="predicted"/>
<dbReference type="Pfam" id="PF04610">
    <property type="entry name" value="TrbL"/>
    <property type="match status" value="1"/>
</dbReference>
<organism evidence="6 7">
    <name type="scientific">Aliarcobacter butzleri L351</name>
    <dbReference type="NCBI Taxonomy" id="1447259"/>
    <lineage>
        <taxon>Bacteria</taxon>
        <taxon>Pseudomonadati</taxon>
        <taxon>Campylobacterota</taxon>
        <taxon>Epsilonproteobacteria</taxon>
        <taxon>Campylobacterales</taxon>
        <taxon>Arcobacteraceae</taxon>
        <taxon>Aliarcobacter</taxon>
    </lineage>
</organism>
<accession>A0A837J9E2</accession>
<feature type="transmembrane region" description="Helical" evidence="5">
    <location>
        <begin position="67"/>
        <end position="84"/>
    </location>
</feature>
<feature type="transmembrane region" description="Helical" evidence="5">
    <location>
        <begin position="132"/>
        <end position="155"/>
    </location>
</feature>
<evidence type="ECO:0000313" key="7">
    <source>
        <dbReference type="Proteomes" id="UP000035526"/>
    </source>
</evidence>
<dbReference type="Proteomes" id="UP000035526">
    <property type="component" value="Unassembled WGS sequence"/>
</dbReference>
<dbReference type="GO" id="GO:0030255">
    <property type="term" value="P:protein secretion by the type IV secretion system"/>
    <property type="evidence" value="ECO:0007669"/>
    <property type="project" value="InterPro"/>
</dbReference>